<name>R9GVP3_9SPHI</name>
<dbReference type="OrthoDB" id="799642at2"/>
<protein>
    <submittedName>
        <fullName evidence="2">Uncharacterized protein</fullName>
    </submittedName>
</protein>
<organism evidence="2 3">
    <name type="scientific">Arcticibacter svalbardensis MN12-7</name>
    <dbReference type="NCBI Taxonomy" id="1150600"/>
    <lineage>
        <taxon>Bacteria</taxon>
        <taxon>Pseudomonadati</taxon>
        <taxon>Bacteroidota</taxon>
        <taxon>Sphingobacteriia</taxon>
        <taxon>Sphingobacteriales</taxon>
        <taxon>Sphingobacteriaceae</taxon>
        <taxon>Arcticibacter</taxon>
    </lineage>
</organism>
<dbReference type="Proteomes" id="UP000014174">
    <property type="component" value="Unassembled WGS sequence"/>
</dbReference>
<sequence>MVISNKLIIPKIEQEENPEKEDLSWENPSDPENASDVRDVEQLQRQKKEAEARKNNLSDHPSS</sequence>
<evidence type="ECO:0000313" key="2">
    <source>
        <dbReference type="EMBL" id="EOR95723.1"/>
    </source>
</evidence>
<evidence type="ECO:0000256" key="1">
    <source>
        <dbReference type="SAM" id="MobiDB-lite"/>
    </source>
</evidence>
<keyword evidence="3" id="KW-1185">Reference proteome</keyword>
<reference evidence="2 3" key="1">
    <citation type="journal article" date="2013" name="Genome Announc.">
        <title>Draft Genome Sequence of Arcticibacter svalbardensis Strain MN12-7T, a Member of the Family Sphingobacteriaceae Isolated from an Arctic Soil Sample.</title>
        <authorList>
            <person name="Shivaji S."/>
            <person name="Ara S."/>
            <person name="Prasad S."/>
            <person name="Manasa B.P."/>
            <person name="Begum Z."/>
            <person name="Singh A."/>
            <person name="Kumar Pinnaka A."/>
        </authorList>
    </citation>
    <scope>NUCLEOTIDE SEQUENCE [LARGE SCALE GENOMIC DNA]</scope>
    <source>
        <strain evidence="2 3">MN12-7</strain>
    </source>
</reference>
<dbReference type="RefSeq" id="WP_016194280.1">
    <property type="nucleotide sequence ID" value="NZ_AQPN01000043.1"/>
</dbReference>
<proteinExistence type="predicted"/>
<comment type="caution">
    <text evidence="2">The sequence shown here is derived from an EMBL/GenBank/DDBJ whole genome shotgun (WGS) entry which is preliminary data.</text>
</comment>
<dbReference type="AlphaFoldDB" id="R9GVP3"/>
<evidence type="ECO:0000313" key="3">
    <source>
        <dbReference type="Proteomes" id="UP000014174"/>
    </source>
</evidence>
<feature type="compositionally biased region" description="Basic and acidic residues" evidence="1">
    <location>
        <begin position="35"/>
        <end position="63"/>
    </location>
</feature>
<accession>R9GVP3</accession>
<feature type="region of interest" description="Disordered" evidence="1">
    <location>
        <begin position="1"/>
        <end position="63"/>
    </location>
</feature>
<dbReference type="EMBL" id="AQPN01000043">
    <property type="protein sequence ID" value="EOR95723.1"/>
    <property type="molecule type" value="Genomic_DNA"/>
</dbReference>
<gene>
    <name evidence="2" type="ORF">ADIARSV_1036</name>
</gene>